<feature type="region of interest" description="Disordered" evidence="1">
    <location>
        <begin position="16"/>
        <end position="38"/>
    </location>
</feature>
<organism evidence="2 3">
    <name type="scientific">Meloidogyne floridensis</name>
    <dbReference type="NCBI Taxonomy" id="298350"/>
    <lineage>
        <taxon>Eukaryota</taxon>
        <taxon>Metazoa</taxon>
        <taxon>Ecdysozoa</taxon>
        <taxon>Nematoda</taxon>
        <taxon>Chromadorea</taxon>
        <taxon>Rhabditida</taxon>
        <taxon>Tylenchina</taxon>
        <taxon>Tylenchomorpha</taxon>
        <taxon>Tylenchoidea</taxon>
        <taxon>Meloidogynidae</taxon>
        <taxon>Meloidogyninae</taxon>
        <taxon>Meloidogyne</taxon>
    </lineage>
</organism>
<feature type="compositionally biased region" description="Basic residues" evidence="1">
    <location>
        <begin position="156"/>
        <end position="175"/>
    </location>
</feature>
<dbReference type="Proteomes" id="UP000887560">
    <property type="component" value="Unplaced"/>
</dbReference>
<feature type="region of interest" description="Disordered" evidence="1">
    <location>
        <begin position="145"/>
        <end position="211"/>
    </location>
</feature>
<keyword evidence="2" id="KW-1185">Reference proteome</keyword>
<feature type="compositionally biased region" description="Low complexity" evidence="1">
    <location>
        <begin position="198"/>
        <end position="211"/>
    </location>
</feature>
<feature type="compositionally biased region" description="Low complexity" evidence="1">
    <location>
        <begin position="23"/>
        <end position="33"/>
    </location>
</feature>
<reference evidence="3" key="1">
    <citation type="submission" date="2022-11" db="UniProtKB">
        <authorList>
            <consortium name="WormBaseParasite"/>
        </authorList>
    </citation>
    <scope>IDENTIFICATION</scope>
</reference>
<evidence type="ECO:0000313" key="3">
    <source>
        <dbReference type="WBParaSite" id="scf7180000421395.g6811"/>
    </source>
</evidence>
<proteinExistence type="predicted"/>
<dbReference type="PANTHER" id="PTHR14540">
    <property type="entry name" value="INTEGRATOR COMPLEX SUBUNIT 15"/>
    <property type="match status" value="1"/>
</dbReference>
<sequence length="693" mass="80424">MPNTRSYAARKRLMEMESERLASNSNSPTTSRPSKFKKRKRYKYHIEENPKIIEAQQKLKEIKPDEILLPSINNIELNLNKQQNLNSSLSQENIAKQICISTNKKQVLYRQPSFQQKCFFPNNQPRPLNSQLFQPPPLSNCQNMHGNNSNNSGRPPMKRPHLMHQPRHHLQHQQQHRGVGQVQHRLPHPKQIPPGPSIPQQQPQQQLPPGNNQAIFPQCANDVLVHVGDFVKQHGQFPNKSWNRVKIKELQNLLDQDLFCLSTDLRSSRLNPLQNFKLLGIVCNYFDKEVSKEADPKLRYLHFDIIFCGREGEPLLHEARVQFLIKICSLAAQFPVYGLFDHVGQWLGKVTSDELKRSYADQIVSELYEHLLPIVNYSFEFCANFIVFSISKETLGPVMALIIGEWLCHRVDQFLRYLSFCTHLSLPFCGQKFDLLVRYDCSPIASKENDDNYYRLHYILIKIITAWRYGFTPTQQQKRPQPPTPNNSQQTFQQPIVSCLPEIFQSIDSLSIIAQSRILELIVNSARANFFSSMEPFRNKISLLNSSEFFTNHGTLWHSLEFSKMVVSSTTNNTQQLDALLRNCLSQRLEPNEFFEEACRMIIEENGQFPERVLQIANNYASSFPEETDIFPLALAYLKILFVHGLIQPQKYLTILTTFDCWTHPIKIEEIASDLESYIGNKRLEEKIKIYFL</sequence>
<evidence type="ECO:0000256" key="1">
    <source>
        <dbReference type="SAM" id="MobiDB-lite"/>
    </source>
</evidence>
<dbReference type="Pfam" id="PF14964">
    <property type="entry name" value="INTS15"/>
    <property type="match status" value="1"/>
</dbReference>
<dbReference type="InterPro" id="IPR027844">
    <property type="entry name" value="INTS15"/>
</dbReference>
<dbReference type="WBParaSite" id="scf7180000421395.g6811">
    <property type="protein sequence ID" value="scf7180000421395.g6811"/>
    <property type="gene ID" value="scf7180000421395.g6811"/>
</dbReference>
<dbReference type="AlphaFoldDB" id="A0A915NSD0"/>
<name>A0A915NSD0_9BILA</name>
<protein>
    <submittedName>
        <fullName evidence="3">Uncharacterized protein</fullName>
    </submittedName>
</protein>
<dbReference type="PANTHER" id="PTHR14540:SF2">
    <property type="entry name" value="INTEGRATOR COMPLEX SUBUNIT 15"/>
    <property type="match status" value="1"/>
</dbReference>
<accession>A0A915NSD0</accession>
<evidence type="ECO:0000313" key="2">
    <source>
        <dbReference type="Proteomes" id="UP000887560"/>
    </source>
</evidence>